<dbReference type="EMBL" id="KL596630">
    <property type="protein sequence ID" value="KER32844.1"/>
    <property type="molecule type" value="Genomic_DNA"/>
</dbReference>
<dbReference type="CTD" id="20315321"/>
<reference evidence="1 2" key="1">
    <citation type="submission" date="2013-11" db="EMBL/GenBank/DDBJ databases">
        <title>Opisthorchis viverrini - life in the bile duct.</title>
        <authorList>
            <person name="Young N.D."/>
            <person name="Nagarajan N."/>
            <person name="Lin S.J."/>
            <person name="Korhonen P.K."/>
            <person name="Jex A.R."/>
            <person name="Hall R.S."/>
            <person name="Safavi-Hemami H."/>
            <person name="Kaewkong W."/>
            <person name="Bertrand D."/>
            <person name="Gao S."/>
            <person name="Seet Q."/>
            <person name="Wongkham S."/>
            <person name="Teh B.T."/>
            <person name="Wongkham C."/>
            <person name="Intapan P.M."/>
            <person name="Maleewong W."/>
            <person name="Yang X."/>
            <person name="Hu M."/>
            <person name="Wang Z."/>
            <person name="Hofmann A."/>
            <person name="Sternberg P.W."/>
            <person name="Tan P."/>
            <person name="Wang J."/>
            <person name="Gasser R.B."/>
        </authorList>
    </citation>
    <scope>NUCLEOTIDE SEQUENCE [LARGE SCALE GENOMIC DNA]</scope>
</reference>
<gene>
    <name evidence="1" type="ORF">T265_01133</name>
</gene>
<evidence type="ECO:0000313" key="1">
    <source>
        <dbReference type="EMBL" id="KER32844.1"/>
    </source>
</evidence>
<protein>
    <submittedName>
        <fullName evidence="1">Uncharacterized protein</fullName>
    </submittedName>
</protein>
<evidence type="ECO:0000313" key="2">
    <source>
        <dbReference type="Proteomes" id="UP000054324"/>
    </source>
</evidence>
<proteinExistence type="predicted"/>
<sequence length="119" mass="13410">MGDQGGRLSFEGFVVRPPVDPLPCRNRHKQEVLTRHCHANNGILRLPSFRKHLVTHRSRSIGLSDTEKCSADKGEILALGFRCLAVRVSSDFQEQPENLRNVRHAKRNAIEVKSDTPTT</sequence>
<dbReference type="Proteomes" id="UP000054324">
    <property type="component" value="Unassembled WGS sequence"/>
</dbReference>
<organism evidence="1 2">
    <name type="scientific">Opisthorchis viverrini</name>
    <name type="common">Southeast Asian liver fluke</name>
    <dbReference type="NCBI Taxonomy" id="6198"/>
    <lineage>
        <taxon>Eukaryota</taxon>
        <taxon>Metazoa</taxon>
        <taxon>Spiralia</taxon>
        <taxon>Lophotrochozoa</taxon>
        <taxon>Platyhelminthes</taxon>
        <taxon>Trematoda</taxon>
        <taxon>Digenea</taxon>
        <taxon>Opisthorchiida</taxon>
        <taxon>Opisthorchiata</taxon>
        <taxon>Opisthorchiidae</taxon>
        <taxon>Opisthorchis</taxon>
    </lineage>
</organism>
<dbReference type="GeneID" id="20315321"/>
<dbReference type="AlphaFoldDB" id="A0A075AJ65"/>
<accession>A0A075AJ65</accession>
<name>A0A075AJ65_OPIVI</name>
<keyword evidence="2" id="KW-1185">Reference proteome</keyword>
<dbReference type="KEGG" id="ovi:T265_01133"/>
<dbReference type="RefSeq" id="XP_009163358.1">
    <property type="nucleotide sequence ID" value="XM_009165094.1"/>
</dbReference>